<dbReference type="PANTHER" id="PTHR36513">
    <property type="entry name" value="ABC TRANSMEMBRANE TYPE-1 DOMAIN-CONTAINING PROTEIN"/>
    <property type="match status" value="1"/>
</dbReference>
<dbReference type="EMBL" id="KV442160">
    <property type="protein sequence ID" value="OAQ22490.1"/>
    <property type="molecule type" value="Genomic_DNA"/>
</dbReference>
<feature type="transmembrane region" description="Helical" evidence="2">
    <location>
        <begin position="128"/>
        <end position="147"/>
    </location>
</feature>
<evidence type="ECO:0008006" key="5">
    <source>
        <dbReference type="Google" id="ProtNLM"/>
    </source>
</evidence>
<evidence type="ECO:0000313" key="4">
    <source>
        <dbReference type="Proteomes" id="UP000078512"/>
    </source>
</evidence>
<reference evidence="3 4" key="1">
    <citation type="submission" date="2016-05" db="EMBL/GenBank/DDBJ databases">
        <title>Genome sequencing reveals origins of a unique bacterial endosymbiosis in the earliest lineages of terrestrial Fungi.</title>
        <authorList>
            <consortium name="DOE Joint Genome Institute"/>
            <person name="Uehling J."/>
            <person name="Gryganskyi A."/>
            <person name="Hameed K."/>
            <person name="Tschaplinski T."/>
            <person name="Misztal P."/>
            <person name="Wu S."/>
            <person name="Desiro A."/>
            <person name="Vande Pol N."/>
            <person name="Du Z.-Y."/>
            <person name="Zienkiewicz A."/>
            <person name="Zienkiewicz K."/>
            <person name="Morin E."/>
            <person name="Tisserant E."/>
            <person name="Splivallo R."/>
            <person name="Hainaut M."/>
            <person name="Henrissat B."/>
            <person name="Ohm R."/>
            <person name="Kuo A."/>
            <person name="Yan J."/>
            <person name="Lipzen A."/>
            <person name="Nolan M."/>
            <person name="Labutti K."/>
            <person name="Barry K."/>
            <person name="Goldstein A."/>
            <person name="Labbe J."/>
            <person name="Schadt C."/>
            <person name="Tuskan G."/>
            <person name="Grigoriev I."/>
            <person name="Martin F."/>
            <person name="Vilgalys R."/>
            <person name="Bonito G."/>
        </authorList>
    </citation>
    <scope>NUCLEOTIDE SEQUENCE [LARGE SCALE GENOMIC DNA]</scope>
    <source>
        <strain evidence="3 4">AG-77</strain>
    </source>
</reference>
<dbReference type="STRING" id="1314771.A0A197JBL0"/>
<keyword evidence="2" id="KW-1133">Transmembrane helix</keyword>
<organism evidence="3 4">
    <name type="scientific">Linnemannia elongata AG-77</name>
    <dbReference type="NCBI Taxonomy" id="1314771"/>
    <lineage>
        <taxon>Eukaryota</taxon>
        <taxon>Fungi</taxon>
        <taxon>Fungi incertae sedis</taxon>
        <taxon>Mucoromycota</taxon>
        <taxon>Mortierellomycotina</taxon>
        <taxon>Mortierellomycetes</taxon>
        <taxon>Mortierellales</taxon>
        <taxon>Mortierellaceae</taxon>
        <taxon>Linnemannia</taxon>
    </lineage>
</organism>
<feature type="transmembrane region" description="Helical" evidence="2">
    <location>
        <begin position="104"/>
        <end position="121"/>
    </location>
</feature>
<sequence>MASSLSSVAAITDTAPDNAVVDIPVNSNNNDADVKEGYISPSIDTMIPTLRFMIHRKLRRKAHGQYRRHSTRRYIFSAIVIALFMTLVGIGAQKLELASSWPELGLIVILLLVMIYIVVKVSIIIRWCFYWLVLATLVLFAINRGQLFDRNGTTNAPDDKSNLRAKIVVIVLAFLEGVTLGVVFFLRVAYPRIVLRATWLNSRWWWRIKETPLPLSKSVNYRTVMFSYVSWDPDEYRLSRSSVSYVGEFDDQGRPHGLGEWTDHTFTGEALQGIWENGVPIGPFKSQEYGTGNAFCNIRIGFCKNSIDKNDSTAFKAARDPNGPSYGAAAVECSVSGKFFHHLPYVRIIGDGVLRSELEQKAKDDLEAPTIPLSYPLSFLSTFAESLQSRPSIRGSFHGRSSPRSAPLSKSIVVRYTDRGIFIPGYIMSRRRTNLNEVSIRRICPPHLGLEGGHLGHGDAHESTPGNSKTTPLPTLLLPSRQGGSSSASVASDDSDSGVDRLGIHRISSSGSAGSDRSRSVDKARRRRLTQAGLVVDGWRQVLDIDGRSSAVAASRAGYEALVFVHGYNCALTYGIARLGQLLALGEFPAYIKPFVFSWPSSTTMGYFTAKSVGCSDNVANDLRQFIIDLKEAGFRRVHILAHSMGARIVLSALRKGYFDGVLAEREVVDAEPSIISNEGSKTHLQGRMSVKYRDRPRERTRSGHSLMEEEDVGTIQLASFTLLNPDADLDIFLEEDYWTLTKYCPHITLYADAHDGALFWSEVLGRKKSLGRHPRTLVYSPTGEVLDVDVIDTTSLDVNIHSIRHNFFNLNRMLVDDLYDVVVLGRRATEREARLSSRWTFADDGTENGEVYTFLCAPSYVVNK</sequence>
<feature type="transmembrane region" description="Helical" evidence="2">
    <location>
        <begin position="74"/>
        <end position="92"/>
    </location>
</feature>
<feature type="transmembrane region" description="Helical" evidence="2">
    <location>
        <begin position="167"/>
        <end position="186"/>
    </location>
</feature>
<feature type="region of interest" description="Disordered" evidence="1">
    <location>
        <begin position="505"/>
        <end position="524"/>
    </location>
</feature>
<dbReference type="AlphaFoldDB" id="A0A197JBL0"/>
<feature type="compositionally biased region" description="Low complexity" evidence="1">
    <location>
        <begin position="470"/>
        <end position="492"/>
    </location>
</feature>
<protein>
    <recommendedName>
        <fullName evidence="5">Alpha/beta-hydrolase</fullName>
    </recommendedName>
</protein>
<name>A0A197JBL0_9FUNG</name>
<keyword evidence="4" id="KW-1185">Reference proteome</keyword>
<keyword evidence="2" id="KW-0812">Transmembrane</keyword>
<dbReference type="Pfam" id="PF05990">
    <property type="entry name" value="DUF900"/>
    <property type="match status" value="1"/>
</dbReference>
<dbReference type="Gene3D" id="3.40.50.1820">
    <property type="entry name" value="alpha/beta hydrolase"/>
    <property type="match status" value="1"/>
</dbReference>
<evidence type="ECO:0000256" key="1">
    <source>
        <dbReference type="SAM" id="MobiDB-lite"/>
    </source>
</evidence>
<evidence type="ECO:0000256" key="2">
    <source>
        <dbReference type="SAM" id="Phobius"/>
    </source>
</evidence>
<dbReference type="InterPro" id="IPR010297">
    <property type="entry name" value="DUF900_hydrolase"/>
</dbReference>
<evidence type="ECO:0000313" key="3">
    <source>
        <dbReference type="EMBL" id="OAQ22490.1"/>
    </source>
</evidence>
<dbReference type="Proteomes" id="UP000078512">
    <property type="component" value="Unassembled WGS sequence"/>
</dbReference>
<feature type="region of interest" description="Disordered" evidence="1">
    <location>
        <begin position="453"/>
        <end position="499"/>
    </location>
</feature>
<gene>
    <name evidence="3" type="ORF">K457DRAFT_159847</name>
</gene>
<accession>A0A197JBL0</accession>
<keyword evidence="2" id="KW-0472">Membrane</keyword>
<dbReference type="PANTHER" id="PTHR36513:SF1">
    <property type="entry name" value="TRANSMEMBRANE PROTEIN"/>
    <property type="match status" value="1"/>
</dbReference>
<dbReference type="SUPFAM" id="SSF53474">
    <property type="entry name" value="alpha/beta-Hydrolases"/>
    <property type="match status" value="1"/>
</dbReference>
<dbReference type="OrthoDB" id="10251508at2759"/>
<dbReference type="InterPro" id="IPR029058">
    <property type="entry name" value="AB_hydrolase_fold"/>
</dbReference>
<proteinExistence type="predicted"/>